<dbReference type="Proteomes" id="UP000284892">
    <property type="component" value="Unassembled WGS sequence"/>
</dbReference>
<evidence type="ECO:0000256" key="3">
    <source>
        <dbReference type="ARBA" id="ARBA00022448"/>
    </source>
</evidence>
<proteinExistence type="inferred from homology"/>
<gene>
    <name evidence="12" type="ORF">BXY80_2145</name>
</gene>
<keyword evidence="5" id="KW-0997">Cell inner membrane</keyword>
<keyword evidence="13" id="KW-1185">Reference proteome</keyword>
<keyword evidence="6 10" id="KW-0812">Transmembrane</keyword>
<dbReference type="Pfam" id="PF03544">
    <property type="entry name" value="TonB_C"/>
    <property type="match status" value="1"/>
</dbReference>
<evidence type="ECO:0000256" key="9">
    <source>
        <dbReference type="ARBA" id="ARBA00023136"/>
    </source>
</evidence>
<feature type="transmembrane region" description="Helical" evidence="10">
    <location>
        <begin position="16"/>
        <end position="34"/>
    </location>
</feature>
<comment type="caution">
    <text evidence="12">The sequence shown here is derived from an EMBL/GenBank/DDBJ whole genome shotgun (WGS) entry which is preliminary data.</text>
</comment>
<dbReference type="EMBL" id="RAQJ01000004">
    <property type="protein sequence ID" value="RKE92228.1"/>
    <property type="molecule type" value="Genomic_DNA"/>
</dbReference>
<evidence type="ECO:0000256" key="5">
    <source>
        <dbReference type="ARBA" id="ARBA00022519"/>
    </source>
</evidence>
<evidence type="ECO:0000313" key="13">
    <source>
        <dbReference type="Proteomes" id="UP000284892"/>
    </source>
</evidence>
<name>A0A420DGL3_9FLAO</name>
<dbReference type="PANTHER" id="PTHR33446">
    <property type="entry name" value="PROTEIN TONB-RELATED"/>
    <property type="match status" value="1"/>
</dbReference>
<dbReference type="OrthoDB" id="1522859at2"/>
<dbReference type="SUPFAM" id="SSF74653">
    <property type="entry name" value="TolA/TonB C-terminal domain"/>
    <property type="match status" value="1"/>
</dbReference>
<dbReference type="InterPro" id="IPR006260">
    <property type="entry name" value="TonB/TolA_C"/>
</dbReference>
<dbReference type="GO" id="GO:0055085">
    <property type="term" value="P:transmembrane transport"/>
    <property type="evidence" value="ECO:0007669"/>
    <property type="project" value="InterPro"/>
</dbReference>
<comment type="subcellular location">
    <subcellularLocation>
        <location evidence="1">Cell inner membrane</location>
        <topology evidence="1">Single-pass membrane protein</topology>
        <orientation evidence="1">Periplasmic side</orientation>
    </subcellularLocation>
</comment>
<evidence type="ECO:0000256" key="6">
    <source>
        <dbReference type="ARBA" id="ARBA00022692"/>
    </source>
</evidence>
<keyword evidence="8 10" id="KW-1133">Transmembrane helix</keyword>
<dbReference type="AlphaFoldDB" id="A0A420DGL3"/>
<accession>A0A420DGL3</accession>
<reference evidence="12 13" key="1">
    <citation type="submission" date="2018-09" db="EMBL/GenBank/DDBJ databases">
        <title>Genomic Encyclopedia of Archaeal and Bacterial Type Strains, Phase II (KMG-II): from individual species to whole genera.</title>
        <authorList>
            <person name="Goeker M."/>
        </authorList>
    </citation>
    <scope>NUCLEOTIDE SEQUENCE [LARGE SCALE GENOMIC DNA]</scope>
    <source>
        <strain evidence="12 13">DSM 26283</strain>
    </source>
</reference>
<dbReference type="GO" id="GO:0031992">
    <property type="term" value="F:energy transducer activity"/>
    <property type="evidence" value="ECO:0007669"/>
    <property type="project" value="TreeGrafter"/>
</dbReference>
<dbReference type="PROSITE" id="PS52015">
    <property type="entry name" value="TONB_CTD"/>
    <property type="match status" value="1"/>
</dbReference>
<organism evidence="12 13">
    <name type="scientific">Ichthyenterobacterium magnum</name>
    <dbReference type="NCBI Taxonomy" id="1230530"/>
    <lineage>
        <taxon>Bacteria</taxon>
        <taxon>Pseudomonadati</taxon>
        <taxon>Bacteroidota</taxon>
        <taxon>Flavobacteriia</taxon>
        <taxon>Flavobacteriales</taxon>
        <taxon>Flavobacteriaceae</taxon>
        <taxon>Ichthyenterobacterium</taxon>
    </lineage>
</organism>
<comment type="similarity">
    <text evidence="2">Belongs to the TonB family.</text>
</comment>
<dbReference type="RefSeq" id="WP_120201742.1">
    <property type="nucleotide sequence ID" value="NZ_RAQJ01000004.1"/>
</dbReference>
<keyword evidence="9 10" id="KW-0472">Membrane</keyword>
<evidence type="ECO:0000256" key="10">
    <source>
        <dbReference type="SAM" id="Phobius"/>
    </source>
</evidence>
<evidence type="ECO:0000256" key="7">
    <source>
        <dbReference type="ARBA" id="ARBA00022927"/>
    </source>
</evidence>
<evidence type="ECO:0000259" key="11">
    <source>
        <dbReference type="PROSITE" id="PS52015"/>
    </source>
</evidence>
<dbReference type="InterPro" id="IPR037682">
    <property type="entry name" value="TonB_C"/>
</dbReference>
<evidence type="ECO:0000256" key="8">
    <source>
        <dbReference type="ARBA" id="ARBA00022989"/>
    </source>
</evidence>
<keyword evidence="3" id="KW-0813">Transport</keyword>
<evidence type="ECO:0000313" key="12">
    <source>
        <dbReference type="EMBL" id="RKE92228.1"/>
    </source>
</evidence>
<sequence>MELKKNPNMDIGRNSSLYFAIGLNLMLLFTWQMLEYKTYNKKEVALETLNINKIIEDDIPIVNFEAPPPPPPSPVVVQTIVIVEDLEDVEETIIESSETGQDEAIEEYIAKVEEVEVEEVEEYVEIPFAALESVPIFPGCEGGTKTEVKKCFQQKIQEHVAKNFNYPESALEMGIYGKVYVLFLIDSNGVVSRIKSRGPDKVLEKEAERIIKLLPKMIPGKQRGKPVNVPYSIPINFQIKS</sequence>
<evidence type="ECO:0000256" key="1">
    <source>
        <dbReference type="ARBA" id="ARBA00004383"/>
    </source>
</evidence>
<dbReference type="PANTHER" id="PTHR33446:SF2">
    <property type="entry name" value="PROTEIN TONB"/>
    <property type="match status" value="1"/>
</dbReference>
<evidence type="ECO:0000256" key="4">
    <source>
        <dbReference type="ARBA" id="ARBA00022475"/>
    </source>
</evidence>
<dbReference type="GO" id="GO:0098797">
    <property type="term" value="C:plasma membrane protein complex"/>
    <property type="evidence" value="ECO:0007669"/>
    <property type="project" value="TreeGrafter"/>
</dbReference>
<feature type="domain" description="TonB C-terminal" evidence="11">
    <location>
        <begin position="151"/>
        <end position="241"/>
    </location>
</feature>
<dbReference type="InterPro" id="IPR051045">
    <property type="entry name" value="TonB-dependent_transducer"/>
</dbReference>
<protein>
    <submittedName>
        <fullName evidence="12">Outer membrane transport energization protein TonB</fullName>
    </submittedName>
</protein>
<dbReference type="GO" id="GO:0015031">
    <property type="term" value="P:protein transport"/>
    <property type="evidence" value="ECO:0007669"/>
    <property type="project" value="UniProtKB-KW"/>
</dbReference>
<evidence type="ECO:0000256" key="2">
    <source>
        <dbReference type="ARBA" id="ARBA00006555"/>
    </source>
</evidence>
<dbReference type="NCBIfam" id="TIGR01352">
    <property type="entry name" value="tonB_Cterm"/>
    <property type="match status" value="1"/>
</dbReference>
<dbReference type="Gene3D" id="3.30.1150.10">
    <property type="match status" value="1"/>
</dbReference>
<keyword evidence="7" id="KW-0653">Protein transport</keyword>
<keyword evidence="4" id="KW-1003">Cell membrane</keyword>